<proteinExistence type="predicted"/>
<sequence length="137" mass="16187">MEEDVVKELAETIIMCPPIADRKEGYKFGLLYSFRLCSRFDWIRFIVLPMILLESVSRYIAMRTSKIPQWTKEIEKACLVSPNDNVDVSYKNNIPDLLRYTFANQKLDSYIKLYRKKKRAARRIDKIVSNRTETQGK</sequence>
<gene>
    <name evidence="1" type="ORF">Xsto_04169</name>
</gene>
<accession>A0A2D0K1Q5</accession>
<evidence type="ECO:0000313" key="2">
    <source>
        <dbReference type="Proteomes" id="UP000222366"/>
    </source>
</evidence>
<dbReference type="AlphaFoldDB" id="A0A2D0K1Q5"/>
<name>A0A2D0K1Q5_9GAMM</name>
<protein>
    <submittedName>
        <fullName evidence="1">Uncharacterized protein</fullName>
    </submittedName>
</protein>
<organism evidence="1 2">
    <name type="scientific">Xenorhabdus stockiae</name>
    <dbReference type="NCBI Taxonomy" id="351614"/>
    <lineage>
        <taxon>Bacteria</taxon>
        <taxon>Pseudomonadati</taxon>
        <taxon>Pseudomonadota</taxon>
        <taxon>Gammaproteobacteria</taxon>
        <taxon>Enterobacterales</taxon>
        <taxon>Morganellaceae</taxon>
        <taxon>Xenorhabdus</taxon>
    </lineage>
</organism>
<reference evidence="1 2" key="1">
    <citation type="journal article" date="2017" name="Nat. Microbiol.">
        <title>Natural product diversity associated with the nematode symbionts Photorhabdus and Xenorhabdus.</title>
        <authorList>
            <person name="Tobias N.J."/>
            <person name="Wolff H."/>
            <person name="Djahanschiri B."/>
            <person name="Grundmann F."/>
            <person name="Kronenwerth M."/>
            <person name="Shi Y.M."/>
            <person name="Simonyi S."/>
            <person name="Grun P."/>
            <person name="Shapiro-Ilan D."/>
            <person name="Pidot S.J."/>
            <person name="Stinear T.P."/>
            <person name="Ebersberger I."/>
            <person name="Bode H.B."/>
        </authorList>
    </citation>
    <scope>NUCLEOTIDE SEQUENCE [LARGE SCALE GENOMIC DNA]</scope>
    <source>
        <strain evidence="1 2">DSM 17904</strain>
    </source>
</reference>
<dbReference type="Proteomes" id="UP000222366">
    <property type="component" value="Unassembled WGS sequence"/>
</dbReference>
<dbReference type="EMBL" id="NJAJ01000132">
    <property type="protein sequence ID" value="PHM54455.1"/>
    <property type="molecule type" value="Genomic_DNA"/>
</dbReference>
<keyword evidence="2" id="KW-1185">Reference proteome</keyword>
<comment type="caution">
    <text evidence="1">The sequence shown here is derived from an EMBL/GenBank/DDBJ whole genome shotgun (WGS) entry which is preliminary data.</text>
</comment>
<evidence type="ECO:0000313" key="1">
    <source>
        <dbReference type="EMBL" id="PHM54455.1"/>
    </source>
</evidence>